<reference evidence="2 3" key="1">
    <citation type="submission" date="2016-01" db="EMBL/GenBank/DDBJ databases">
        <title>Genome Sequences of Twelve Sporeforming Bacillus Species Isolated from Foods.</title>
        <authorList>
            <person name="Berendsen E.M."/>
            <person name="Wells-Bennik M.H."/>
            <person name="Krawcyk A.O."/>
            <person name="De Jong A."/>
            <person name="Holsappel S."/>
            <person name="Eijlander R.T."/>
            <person name="Kuipers O.P."/>
        </authorList>
    </citation>
    <scope>NUCLEOTIDE SEQUENCE [LARGE SCALE GENOMIC DNA]</scope>
    <source>
        <strain evidence="2 3">B4098</strain>
    </source>
</reference>
<dbReference type="SUPFAM" id="SSF102405">
    <property type="entry name" value="MCP/YpsA-like"/>
    <property type="match status" value="1"/>
</dbReference>
<gene>
    <name evidence="2" type="ORF">B4098_3036</name>
</gene>
<dbReference type="PANTHER" id="PTHR38440:SF1">
    <property type="entry name" value="UPF0398 PROTEIN SPR0331"/>
    <property type="match status" value="1"/>
</dbReference>
<comment type="caution">
    <text evidence="2">The sequence shown here is derived from an EMBL/GenBank/DDBJ whole genome shotgun (WGS) entry which is preliminary data.</text>
</comment>
<name>A0A150JU88_HEYCO</name>
<comment type="similarity">
    <text evidence="1">Belongs to the UPF0398 family.</text>
</comment>
<dbReference type="Pfam" id="PF06908">
    <property type="entry name" value="YpsA"/>
    <property type="match status" value="1"/>
</dbReference>
<protein>
    <recommendedName>
        <fullName evidence="1">UPF0398 protein B4098_3036</fullName>
    </recommendedName>
</protein>
<proteinExistence type="inferred from homology"/>
<dbReference type="PIRSF" id="PIRSF021290">
    <property type="entry name" value="DUF1273"/>
    <property type="match status" value="1"/>
</dbReference>
<dbReference type="InterPro" id="IPR010697">
    <property type="entry name" value="YspA"/>
</dbReference>
<dbReference type="EMBL" id="LQYG01000083">
    <property type="protein sequence ID" value="KYC60792.1"/>
    <property type="molecule type" value="Genomic_DNA"/>
</dbReference>
<evidence type="ECO:0000313" key="2">
    <source>
        <dbReference type="EMBL" id="KYC60792.1"/>
    </source>
</evidence>
<dbReference type="PATRIC" id="fig|1398.26.peg.651"/>
<sequence>MIQSGRTGRSAADKWTARAILAVLLLGKQKERNPLGKVVAITGYKPYELGIFGTDHPGIRYIQTAIRRRLLELLDEGYEWVLISGQQGTELWAAETVFDLQAEYPELKLAVLMPFEGQEEKWKDEQKEYYEMVLSQADFVAAISKRPYESPQQFRNKNRIFLHKSDCLMIVYDEEREGSPKYLFEAAKKFSESHSYDIRIIDFYDLQAIIEEEQTDF</sequence>
<evidence type="ECO:0000256" key="1">
    <source>
        <dbReference type="HAMAP-Rule" id="MF_01575"/>
    </source>
</evidence>
<accession>A0A150JU88</accession>
<dbReference type="Gene3D" id="3.40.50.450">
    <property type="match status" value="1"/>
</dbReference>
<dbReference type="Proteomes" id="UP000075288">
    <property type="component" value="Unassembled WGS sequence"/>
</dbReference>
<organism evidence="2 3">
    <name type="scientific">Heyndrickxia coagulans</name>
    <name type="common">Weizmannia coagulans</name>
    <dbReference type="NCBI Taxonomy" id="1398"/>
    <lineage>
        <taxon>Bacteria</taxon>
        <taxon>Bacillati</taxon>
        <taxon>Bacillota</taxon>
        <taxon>Bacilli</taxon>
        <taxon>Bacillales</taxon>
        <taxon>Bacillaceae</taxon>
        <taxon>Heyndrickxia</taxon>
    </lineage>
</organism>
<dbReference type="AlphaFoldDB" id="A0A150JU88"/>
<dbReference type="NCBIfam" id="NF010181">
    <property type="entry name" value="PRK13660.1"/>
    <property type="match status" value="1"/>
</dbReference>
<evidence type="ECO:0000313" key="3">
    <source>
        <dbReference type="Proteomes" id="UP000075288"/>
    </source>
</evidence>
<dbReference type="HAMAP" id="MF_01575">
    <property type="entry name" value="UPF0398"/>
    <property type="match status" value="1"/>
</dbReference>
<dbReference type="PANTHER" id="PTHR38440">
    <property type="entry name" value="UPF0398 PROTEIN YPSA"/>
    <property type="match status" value="1"/>
</dbReference>